<dbReference type="Proteomes" id="UP000283683">
    <property type="component" value="Unassembled WGS sequence"/>
</dbReference>
<dbReference type="EMBL" id="QSFB01000028">
    <property type="protein sequence ID" value="RHA09675.1"/>
    <property type="molecule type" value="Genomic_DNA"/>
</dbReference>
<dbReference type="Proteomes" id="UP000095673">
    <property type="component" value="Unassembled WGS sequence"/>
</dbReference>
<evidence type="ECO:0000313" key="25">
    <source>
        <dbReference type="EMBL" id="TYL58656.1"/>
    </source>
</evidence>
<evidence type="ECO:0000313" key="15">
    <source>
        <dbReference type="EMBL" id="RGW32531.1"/>
    </source>
</evidence>
<evidence type="ECO:0000313" key="39">
    <source>
        <dbReference type="Proteomes" id="UP000285209"/>
    </source>
</evidence>
<evidence type="ECO:0000313" key="22">
    <source>
        <dbReference type="EMBL" id="RHF07977.1"/>
    </source>
</evidence>
<dbReference type="EMBL" id="QSFZ01000008">
    <property type="protein sequence ID" value="RHA92116.1"/>
    <property type="molecule type" value="Genomic_DNA"/>
</dbReference>
<reference evidence="8" key="8">
    <citation type="submission" date="2020-02" db="EMBL/GenBank/DDBJ databases">
        <authorList>
            <person name="Littmann E."/>
            <person name="Sorbara M."/>
        </authorList>
    </citation>
    <scope>NUCLEOTIDE SEQUENCE</scope>
    <source>
        <strain evidence="8">MSK.17.79</strain>
    </source>
</reference>
<dbReference type="Proteomes" id="UP000324325">
    <property type="component" value="Unassembled WGS sequence"/>
</dbReference>
<dbReference type="EMBL" id="WKQP01000035">
    <property type="protein sequence ID" value="MSC61418.1"/>
    <property type="molecule type" value="Genomic_DNA"/>
</dbReference>
<evidence type="ECO:0000313" key="34">
    <source>
        <dbReference type="Proteomes" id="UP000283431"/>
    </source>
</evidence>
<dbReference type="Proteomes" id="UP001197741">
    <property type="component" value="Unassembled WGS sequence"/>
</dbReference>
<evidence type="ECO:0000313" key="45">
    <source>
        <dbReference type="Proteomes" id="UP000479563"/>
    </source>
</evidence>
<proteinExistence type="predicted"/>
<evidence type="ECO:0000313" key="36">
    <source>
        <dbReference type="Proteomes" id="UP000283683"/>
    </source>
</evidence>
<dbReference type="Proteomes" id="UP001212823">
    <property type="component" value="Unassembled WGS sequence"/>
</dbReference>
<reference evidence="26 27" key="2">
    <citation type="submission" date="2015-09" db="EMBL/GenBank/DDBJ databases">
        <authorList>
            <consortium name="Pathogen Informatics"/>
        </authorList>
    </citation>
    <scope>NUCLEOTIDE SEQUENCE [LARGE SCALE GENOMIC DNA]</scope>
    <source>
        <strain evidence="2 26">2789STDY5608860</strain>
        <strain evidence="1 27">2789STDY5834968</strain>
    </source>
</reference>
<dbReference type="EMBL" id="QSEN01000045">
    <property type="protein sequence ID" value="RGZ73689.1"/>
    <property type="molecule type" value="Genomic_DNA"/>
</dbReference>
<evidence type="ECO:0000313" key="9">
    <source>
        <dbReference type="EMBL" id="PWE83182.1"/>
    </source>
</evidence>
<protein>
    <submittedName>
        <fullName evidence="3">DUF4258 domain-containing protein</fullName>
    </submittedName>
</protein>
<gene>
    <name evidence="23" type="ORF">DW001_04000</name>
    <name evidence="22" type="ORF">DW703_02125</name>
    <name evidence="21" type="ORF">DW775_04110</name>
    <name evidence="20" type="ORF">DW912_08860</name>
    <name evidence="19" type="ORF">DW948_13730</name>
    <name evidence="18" type="ORF">DW975_14870</name>
    <name evidence="16" type="ORF">DWV45_12875</name>
    <name evidence="15" type="ORF">DWV78_16580</name>
    <name evidence="14" type="ORF">DWW89_15925</name>
    <name evidence="17" type="ORF">DXA03_14250</name>
    <name evidence="13" type="ORF">DXB72_09945</name>
    <name evidence="12" type="ORF">DXB99_07760</name>
    <name evidence="11" type="ORF">DXC13_04180</name>
    <name evidence="10" type="ORF">DXD13_15010</name>
    <name evidence="2" type="ORF">ERS852417_02633</name>
    <name evidence="1" type="ORF">ERS852580_02796</name>
    <name evidence="24" type="ORF">FYL31_14625</name>
    <name evidence="25" type="ORF">FYL37_05610</name>
    <name evidence="8" type="ORF">G4319_03120</name>
    <name evidence="7" type="ORF">GKE07_14695</name>
    <name evidence="9" type="ORF">LD38_11470</name>
    <name evidence="3" type="ORF">LIZ56_03410</name>
    <name evidence="4" type="ORF">LIZ82_12200</name>
    <name evidence="5" type="ORF">LK487_06920</name>
    <name evidence="6" type="ORF">PNE45_08185</name>
</gene>
<sequence>MCLTIDELRGLCTPDNIYLTLHASKRLEQRGILIDDVISCIMTGEIIEEYPNDYPYPSCLTLGNLNTKCPLHVVVGSNHEQLWIITAYYPSSDKWESDLKTRKEN</sequence>
<reference evidence="3" key="9">
    <citation type="submission" date="2021-10" db="EMBL/GenBank/DDBJ databases">
        <title>Collection of gut derived symbiotic bacterial strains cultured from healthy donors.</title>
        <authorList>
            <person name="Lin H."/>
            <person name="Littmann E."/>
            <person name="Kohout C."/>
            <person name="Pamer E.G."/>
        </authorList>
    </citation>
    <scope>NUCLEOTIDE SEQUENCE</scope>
    <source>
        <strain evidence="4">DFI.7.28A</strain>
        <strain evidence="3">DFI.9.42</strain>
    </source>
</reference>
<dbReference type="Proteomes" id="UP000286220">
    <property type="component" value="Unassembled WGS sequence"/>
</dbReference>
<dbReference type="EMBL" id="JAJFBX010000007">
    <property type="protein sequence ID" value="MCC2746764.1"/>
    <property type="molecule type" value="Genomic_DNA"/>
</dbReference>
<dbReference type="Proteomes" id="UP000324327">
    <property type="component" value="Unassembled WGS sequence"/>
</dbReference>
<dbReference type="EMBL" id="QSAE01000132">
    <property type="protein sequence ID" value="RGW32531.1"/>
    <property type="molecule type" value="Genomic_DNA"/>
</dbReference>
<dbReference type="EMBL" id="VSTG01000005">
    <property type="protein sequence ID" value="TYL58656.1"/>
    <property type="molecule type" value="Genomic_DNA"/>
</dbReference>
<evidence type="ECO:0000313" key="31">
    <source>
        <dbReference type="Proteomes" id="UP000260970"/>
    </source>
</evidence>
<dbReference type="Proteomes" id="UP001197684">
    <property type="component" value="Unassembled WGS sequence"/>
</dbReference>
<name>A0A174GAF8_9FIRM</name>
<accession>A0A174GAF8</accession>
<evidence type="ECO:0000313" key="26">
    <source>
        <dbReference type="Proteomes" id="UP000095384"/>
    </source>
</evidence>
<evidence type="ECO:0000313" key="18">
    <source>
        <dbReference type="EMBL" id="RGZ73689.1"/>
    </source>
</evidence>
<evidence type="ECO:0000313" key="13">
    <source>
        <dbReference type="EMBL" id="RGN22408.1"/>
    </source>
</evidence>
<evidence type="ECO:0000313" key="10">
    <source>
        <dbReference type="EMBL" id="RGK39039.1"/>
    </source>
</evidence>
<dbReference type="EMBL" id="QSAZ01000014">
    <property type="protein sequence ID" value="RGW85793.1"/>
    <property type="molecule type" value="Genomic_DNA"/>
</dbReference>
<dbReference type="Pfam" id="PF14076">
    <property type="entry name" value="DUF4258"/>
    <property type="match status" value="1"/>
</dbReference>
<organism evidence="2 26">
    <name type="scientific">Agathobacter rectalis</name>
    <dbReference type="NCBI Taxonomy" id="39491"/>
    <lineage>
        <taxon>Bacteria</taxon>
        <taxon>Bacillati</taxon>
        <taxon>Bacillota</taxon>
        <taxon>Clostridia</taxon>
        <taxon>Lachnospirales</taxon>
        <taxon>Lachnospiraceae</taxon>
        <taxon>Agathobacter</taxon>
    </lineage>
</organism>
<evidence type="ECO:0000313" key="41">
    <source>
        <dbReference type="Proteomes" id="UP000286341"/>
    </source>
</evidence>
<evidence type="ECO:0000313" key="17">
    <source>
        <dbReference type="EMBL" id="RGZ14736.1"/>
    </source>
</evidence>
<dbReference type="EMBL" id="QSKY01000002">
    <property type="protein sequence ID" value="RHF07977.1"/>
    <property type="molecule type" value="Genomic_DNA"/>
</dbReference>
<reference evidence="7 45" key="4">
    <citation type="journal article" date="2019" name="Nat. Med.">
        <title>A library of human gut bacterial isolates paired with longitudinal multiomics data enables mechanistic microbiome research.</title>
        <authorList>
            <person name="Poyet M."/>
            <person name="Groussin M."/>
            <person name="Gibbons S.M."/>
            <person name="Avila-Pacheco J."/>
            <person name="Jiang X."/>
            <person name="Kearney S.M."/>
            <person name="Perrotta A.R."/>
            <person name="Berdy B."/>
            <person name="Zhao S."/>
            <person name="Lieberman T.D."/>
            <person name="Swanson P.K."/>
            <person name="Smith M."/>
            <person name="Roesemann S."/>
            <person name="Alexander J.E."/>
            <person name="Rich S.A."/>
            <person name="Livny J."/>
            <person name="Vlamakis H."/>
            <person name="Clish C."/>
            <person name="Bullock K."/>
            <person name="Deik A."/>
            <person name="Scott J."/>
            <person name="Pierce K.A."/>
            <person name="Xavier R.J."/>
            <person name="Alm E.J."/>
        </authorList>
    </citation>
    <scope>NUCLEOTIDE SEQUENCE [LARGE SCALE GENOMIC DNA]</scope>
    <source>
        <strain evidence="7 45">BIOML-A11</strain>
    </source>
</reference>
<evidence type="ECO:0000313" key="29">
    <source>
        <dbReference type="Proteomes" id="UP000260717"/>
    </source>
</evidence>
<evidence type="ECO:0000313" key="20">
    <source>
        <dbReference type="EMBL" id="RHA92116.1"/>
    </source>
</evidence>
<dbReference type="Proteomes" id="UP000245905">
    <property type="component" value="Unassembled WGS sequence"/>
</dbReference>
<evidence type="ECO:0000313" key="24">
    <source>
        <dbReference type="EMBL" id="TYL56716.1"/>
    </source>
</evidence>
<dbReference type="Proteomes" id="UP001193670">
    <property type="component" value="Unassembled WGS sequence"/>
</dbReference>
<evidence type="ECO:0000313" key="32">
    <source>
        <dbReference type="Proteomes" id="UP000261052"/>
    </source>
</evidence>
<dbReference type="Proteomes" id="UP000283765">
    <property type="component" value="Unassembled WGS sequence"/>
</dbReference>
<evidence type="ECO:0000313" key="7">
    <source>
        <dbReference type="EMBL" id="MSC61418.1"/>
    </source>
</evidence>
<evidence type="ECO:0000313" key="6">
    <source>
        <dbReference type="EMBL" id="MDB8018011.1"/>
    </source>
</evidence>
<dbReference type="Proteomes" id="UP000285209">
    <property type="component" value="Unassembled WGS sequence"/>
</dbReference>
<reference evidence="9 28" key="1">
    <citation type="submission" date="2014-09" db="EMBL/GenBank/DDBJ databases">
        <title>Butyrate-producing bacteria isolated from human gut.</title>
        <authorList>
            <person name="Zhang Q."/>
            <person name="Zhao L."/>
        </authorList>
    </citation>
    <scope>NUCLEOTIDE SEQUENCE [LARGE SCALE GENOMIC DNA]</scope>
    <source>
        <strain evidence="9 28">R22</strain>
    </source>
</reference>
<dbReference type="EMBL" id="JRFS01000025">
    <property type="protein sequence ID" value="PWE83182.1"/>
    <property type="molecule type" value="Genomic_DNA"/>
</dbReference>
<evidence type="ECO:0000313" key="4">
    <source>
        <dbReference type="EMBL" id="MCB6961642.1"/>
    </source>
</evidence>
<dbReference type="EMBL" id="QRXR01000042">
    <property type="protein sequence ID" value="RGU19258.1"/>
    <property type="molecule type" value="Genomic_DNA"/>
</dbReference>
<reference evidence="8" key="7">
    <citation type="journal article" date="2020" name="Cell Host Microbe">
        <title>Functional and Genomic Variation between Human-Derived Isolates of Lachnospiraceae Reveals Inter- and Intra-Species Diversity.</title>
        <authorList>
            <person name="Sorbara M.T."/>
            <person name="Littmann E.R."/>
            <person name="Fontana E."/>
            <person name="Moody T.U."/>
            <person name="Kohout C.E."/>
            <person name="Gjonbalaj M."/>
            <person name="Eaton V."/>
            <person name="Seok R."/>
            <person name="Leiner I.M."/>
            <person name="Pamer E.G."/>
        </authorList>
    </citation>
    <scope>NUCLEOTIDE SEQUENCE</scope>
    <source>
        <strain evidence="8">MSK.17.79</strain>
    </source>
</reference>
<reference evidence="6" key="11">
    <citation type="submission" date="2023-01" db="EMBL/GenBank/DDBJ databases">
        <title>Human gut microbiome strain richness.</title>
        <authorList>
            <person name="Chen-Liaw A."/>
        </authorList>
    </citation>
    <scope>NUCLEOTIDE SEQUENCE</scope>
    <source>
        <strain evidence="6">1001283st1_D2_1001283B150209_150212</strain>
    </source>
</reference>
<evidence type="ECO:0000313" key="2">
    <source>
        <dbReference type="EMBL" id="CUO58597.1"/>
    </source>
</evidence>
<evidence type="ECO:0000313" key="21">
    <source>
        <dbReference type="EMBL" id="RHD97059.1"/>
    </source>
</evidence>
<evidence type="ECO:0000313" key="35">
    <source>
        <dbReference type="Proteomes" id="UP000283501"/>
    </source>
</evidence>
<dbReference type="EMBL" id="QSJS01000003">
    <property type="protein sequence ID" value="RHD97059.1"/>
    <property type="molecule type" value="Genomic_DNA"/>
</dbReference>
<evidence type="ECO:0000313" key="44">
    <source>
        <dbReference type="Proteomes" id="UP000324327"/>
    </source>
</evidence>
<reference evidence="29 30" key="3">
    <citation type="submission" date="2018-08" db="EMBL/GenBank/DDBJ databases">
        <title>A genome reference for cultivated species of the human gut microbiota.</title>
        <authorList>
            <person name="Zou Y."/>
            <person name="Xue W."/>
            <person name="Luo G."/>
        </authorList>
    </citation>
    <scope>NUCLEOTIDE SEQUENCE [LARGE SCALE GENOMIC DNA]</scope>
    <source>
        <strain evidence="16 36">AF06-19</strain>
        <strain evidence="15 42">AF12-8</strain>
        <strain evidence="14 37">AF17-27</strain>
        <strain evidence="23 33">AF36-2BH</strain>
        <strain evidence="22 35">AM26-2LB</strain>
        <strain evidence="21 38">AM30-13AC</strain>
        <strain evidence="20 40">AM42-17AT</strain>
        <strain evidence="19 41">AM44-1AT</strain>
        <strain evidence="18 34">AM48-7</strain>
        <strain evidence="17 39">AM54-25XD</strain>
        <strain evidence="13 31">OM05-6AA</strain>
        <strain evidence="12 30">OM07-13</strain>
        <strain evidence="11 29">OM08-12AT</strain>
        <strain evidence="10 32">TF11-15AC</strain>
    </source>
</reference>
<dbReference type="Proteomes" id="UP000266698">
    <property type="component" value="Unassembled WGS sequence"/>
</dbReference>
<dbReference type="Proteomes" id="UP000284835">
    <property type="component" value="Unassembled WGS sequence"/>
</dbReference>
<evidence type="ECO:0000313" key="5">
    <source>
        <dbReference type="EMBL" id="MCC2746764.1"/>
    </source>
</evidence>
<dbReference type="RefSeq" id="WP_012743856.1">
    <property type="nucleotide sequence ID" value="NZ_CP092643.1"/>
</dbReference>
<dbReference type="EMBL" id="JAJCJK010000003">
    <property type="protein sequence ID" value="MCB6937460.1"/>
    <property type="molecule type" value="Genomic_DNA"/>
</dbReference>
<dbReference type="EMBL" id="JAAILW010000004">
    <property type="protein sequence ID" value="NSC26345.1"/>
    <property type="molecule type" value="Genomic_DNA"/>
</dbReference>
<dbReference type="EMBL" id="QSUG01000009">
    <property type="protein sequence ID" value="RGN22408.1"/>
    <property type="molecule type" value="Genomic_DNA"/>
</dbReference>
<evidence type="ECO:0000313" key="12">
    <source>
        <dbReference type="EMBL" id="RGM71893.1"/>
    </source>
</evidence>
<evidence type="ECO:0000313" key="27">
    <source>
        <dbReference type="Proteomes" id="UP000095673"/>
    </source>
</evidence>
<evidence type="ECO:0000313" key="3">
    <source>
        <dbReference type="EMBL" id="MCB6937460.1"/>
    </source>
</evidence>
<dbReference type="Proteomes" id="UP000261052">
    <property type="component" value="Unassembled WGS sequence"/>
</dbReference>
<reference evidence="43 44" key="6">
    <citation type="submission" date="2019-09" db="EMBL/GenBank/DDBJ databases">
        <title>Strain-level analysis of Eubacterium rectale using genomes from metagenomes.</title>
        <authorList>
            <person name="Karcher N."/>
            <person name="Segata N."/>
        </authorList>
    </citation>
    <scope>NUCLEOTIDE SEQUENCE [LARGE SCALE GENOMIC DNA]</scope>
    <source>
        <strain evidence="25 43">L2-21</strain>
        <strain evidence="24 44">T3WBe13</strain>
    </source>
</reference>
<dbReference type="Proteomes" id="UP000286341">
    <property type="component" value="Unassembled WGS sequence"/>
</dbReference>
<evidence type="ECO:0000313" key="42">
    <source>
        <dbReference type="Proteomes" id="UP000286581"/>
    </source>
</evidence>
<dbReference type="Proteomes" id="UP000260758">
    <property type="component" value="Unassembled WGS sequence"/>
</dbReference>
<dbReference type="InterPro" id="IPR025354">
    <property type="entry name" value="DUF4258"/>
</dbReference>
<evidence type="ECO:0000313" key="38">
    <source>
        <dbReference type="Proteomes" id="UP000284835"/>
    </source>
</evidence>
<dbReference type="EMBL" id="CYXM01000015">
    <property type="protein sequence ID" value="CUN23829.1"/>
    <property type="molecule type" value="Genomic_DNA"/>
</dbReference>
<dbReference type="Proteomes" id="UP000286581">
    <property type="component" value="Unassembled WGS sequence"/>
</dbReference>
<evidence type="ECO:0000313" key="19">
    <source>
        <dbReference type="EMBL" id="RHA09675.1"/>
    </source>
</evidence>
<dbReference type="OMA" id="DEWCDDF"/>
<dbReference type="Proteomes" id="UP001197847">
    <property type="component" value="Unassembled WGS sequence"/>
</dbReference>
<dbReference type="EMBL" id="JAQLYE010000012">
    <property type="protein sequence ID" value="MDB8018011.1"/>
    <property type="molecule type" value="Genomic_DNA"/>
</dbReference>
<evidence type="ECO:0000313" key="16">
    <source>
        <dbReference type="EMBL" id="RGW85793.1"/>
    </source>
</evidence>
<dbReference type="EMBL" id="JAJCJQ010000022">
    <property type="protein sequence ID" value="MCB6961642.1"/>
    <property type="molecule type" value="Genomic_DNA"/>
</dbReference>
<reference evidence="43 44" key="5">
    <citation type="submission" date="2019-08" db="EMBL/GenBank/DDBJ databases">
        <authorList>
            <person name="Duncan S."/>
            <person name="Walker A."/>
        </authorList>
    </citation>
    <scope>NUCLEOTIDE SEQUENCE [LARGE SCALE GENOMIC DNA]</scope>
    <source>
        <strain evidence="25 43">L2-21</strain>
        <strain evidence="24 44">T3WBe13</strain>
    </source>
</reference>
<evidence type="ECO:0000313" key="14">
    <source>
        <dbReference type="EMBL" id="RGU19258.1"/>
    </source>
</evidence>
<dbReference type="EMBL" id="VSTF01000027">
    <property type="protein sequence ID" value="TYL56716.1"/>
    <property type="molecule type" value="Genomic_DNA"/>
</dbReference>
<dbReference type="EMBL" id="QRPB01000004">
    <property type="protein sequence ID" value="RHL81253.1"/>
    <property type="molecule type" value="Genomic_DNA"/>
</dbReference>
<reference evidence="5" key="10">
    <citation type="submission" date="2021-10" db="EMBL/GenBank/DDBJ databases">
        <title>Collection of gut derived symbiotic bacterial strains cultured from healthy donors.</title>
        <authorList>
            <person name="Lin H."/>
            <person name="Littmann E."/>
            <person name="Claire K."/>
            <person name="Pamer E."/>
        </authorList>
    </citation>
    <scope>NUCLEOTIDE SEQUENCE</scope>
    <source>
        <strain evidence="5">MSK.22.92</strain>
    </source>
</reference>
<dbReference type="Proteomes" id="UP000260970">
    <property type="component" value="Unassembled WGS sequence"/>
</dbReference>
<dbReference type="Proteomes" id="UP000479563">
    <property type="component" value="Unassembled WGS sequence"/>
</dbReference>
<evidence type="ECO:0000313" key="28">
    <source>
        <dbReference type="Proteomes" id="UP000245905"/>
    </source>
</evidence>
<dbReference type="AlphaFoldDB" id="A0A174GAF8"/>
<dbReference type="Proteomes" id="UP000095384">
    <property type="component" value="Unassembled WGS sequence"/>
</dbReference>
<dbReference type="EMBL" id="CYYW01000025">
    <property type="protein sequence ID" value="CUO58597.1"/>
    <property type="molecule type" value="Genomic_DNA"/>
</dbReference>
<evidence type="ECO:0000313" key="37">
    <source>
        <dbReference type="Proteomes" id="UP000283765"/>
    </source>
</evidence>
<dbReference type="EMBL" id="QSTI01000004">
    <property type="protein sequence ID" value="RGM51560.1"/>
    <property type="molecule type" value="Genomic_DNA"/>
</dbReference>
<evidence type="ECO:0000313" key="8">
    <source>
        <dbReference type="EMBL" id="NSC26345.1"/>
    </source>
</evidence>
<evidence type="ECO:0000313" key="23">
    <source>
        <dbReference type="EMBL" id="RHL81253.1"/>
    </source>
</evidence>
<evidence type="ECO:0000313" key="43">
    <source>
        <dbReference type="Proteomes" id="UP000324325"/>
    </source>
</evidence>
<evidence type="ECO:0000313" key="30">
    <source>
        <dbReference type="Proteomes" id="UP000260758"/>
    </source>
</evidence>
<evidence type="ECO:0000313" key="40">
    <source>
        <dbReference type="Proteomes" id="UP000286220"/>
    </source>
</evidence>
<evidence type="ECO:0000313" key="33">
    <source>
        <dbReference type="Proteomes" id="UP000266698"/>
    </source>
</evidence>
<evidence type="ECO:0000313" key="11">
    <source>
        <dbReference type="EMBL" id="RGM51560.1"/>
    </source>
</evidence>
<dbReference type="OrthoDB" id="964236at2"/>
<dbReference type="GeneID" id="86989782"/>
<dbReference type="Proteomes" id="UP000283431">
    <property type="component" value="Unassembled WGS sequence"/>
</dbReference>
<dbReference type="Proteomes" id="UP000283501">
    <property type="component" value="Unassembled WGS sequence"/>
</dbReference>
<dbReference type="EMBL" id="QSQP01000031">
    <property type="protein sequence ID" value="RGK39039.1"/>
    <property type="molecule type" value="Genomic_DNA"/>
</dbReference>
<dbReference type="EMBL" id="QSDV01000044">
    <property type="protein sequence ID" value="RGZ14736.1"/>
    <property type="molecule type" value="Genomic_DNA"/>
</dbReference>
<evidence type="ECO:0000313" key="1">
    <source>
        <dbReference type="EMBL" id="CUN23829.1"/>
    </source>
</evidence>
<dbReference type="EMBL" id="QSTP01000006">
    <property type="protein sequence ID" value="RGM71893.1"/>
    <property type="molecule type" value="Genomic_DNA"/>
</dbReference>
<dbReference type="Proteomes" id="UP000260717">
    <property type="component" value="Unassembled WGS sequence"/>
</dbReference>